<evidence type="ECO:0000256" key="3">
    <source>
        <dbReference type="ARBA" id="ARBA00004947"/>
    </source>
</evidence>
<gene>
    <name evidence="10" type="primary">galT</name>
    <name evidence="13" type="ORF">MOO47_04720</name>
</gene>
<keyword evidence="7 10" id="KW-0548">Nucleotidyltransferase</keyword>
<reference evidence="13 14" key="1">
    <citation type="journal article" date="2022" name="Int. J. Syst. Evol. Microbiol.">
        <title>Apilactobacillus apisilvae sp. nov., Nicolia spurrieriana gen. nov. sp. nov., Bombilactobacillus folatiphilus sp. nov. and Bombilactobacillus thymidiniphilus sp. nov., four new lactic acid bacterial isolates from stingless bees Tetragonula carbonaria and Austroplebeia australis.</title>
        <authorList>
            <person name="Oliphant S.A."/>
            <person name="Watson-Haigh N.S."/>
            <person name="Sumby K.M."/>
            <person name="Gardner J."/>
            <person name="Groom S."/>
            <person name="Jiranek V."/>
        </authorList>
    </citation>
    <scope>NUCLEOTIDE SEQUENCE [LARGE SCALE GENOMIC DNA]</scope>
    <source>
        <strain evidence="13 14">SG4_A1</strain>
    </source>
</reference>
<dbReference type="PANTHER" id="PTHR39191">
    <property type="entry name" value="GALACTOSE-1-PHOSPHATE URIDYLYLTRANSFERASE"/>
    <property type="match status" value="1"/>
</dbReference>
<evidence type="ECO:0000256" key="6">
    <source>
        <dbReference type="ARBA" id="ARBA00022679"/>
    </source>
</evidence>
<accession>A0ABY4PBQ0</accession>
<evidence type="ECO:0000256" key="5">
    <source>
        <dbReference type="ARBA" id="ARBA00022490"/>
    </source>
</evidence>
<dbReference type="EC" id="2.7.7.12" evidence="10"/>
<comment type="pathway">
    <text evidence="3 10">Carbohydrate metabolism; galactose metabolism.</text>
</comment>
<evidence type="ECO:0000256" key="2">
    <source>
        <dbReference type="ARBA" id="ARBA00004496"/>
    </source>
</evidence>
<dbReference type="Proteomes" id="UP000831947">
    <property type="component" value="Chromosome"/>
</dbReference>
<keyword evidence="14" id="KW-1185">Reference proteome</keyword>
<dbReference type="PIRSF" id="PIRSF006005">
    <property type="entry name" value="GalT_BS"/>
    <property type="match status" value="1"/>
</dbReference>
<name>A0ABY4PBQ0_9LACO</name>
<evidence type="ECO:0000256" key="1">
    <source>
        <dbReference type="ARBA" id="ARBA00001107"/>
    </source>
</evidence>
<evidence type="ECO:0000256" key="8">
    <source>
        <dbReference type="ARBA" id="ARBA00023144"/>
    </source>
</evidence>
<dbReference type="Pfam" id="PF01087">
    <property type="entry name" value="GalP_UDP_transf"/>
    <property type="match status" value="1"/>
</dbReference>
<dbReference type="RefSeq" id="WP_249512320.1">
    <property type="nucleotide sequence ID" value="NZ_CP093365.1"/>
</dbReference>
<evidence type="ECO:0000256" key="4">
    <source>
        <dbReference type="ARBA" id="ARBA00008706"/>
    </source>
</evidence>
<evidence type="ECO:0000259" key="12">
    <source>
        <dbReference type="Pfam" id="PF02744"/>
    </source>
</evidence>
<evidence type="ECO:0000256" key="10">
    <source>
        <dbReference type="HAMAP-Rule" id="MF_00571"/>
    </source>
</evidence>
<evidence type="ECO:0000313" key="14">
    <source>
        <dbReference type="Proteomes" id="UP000831947"/>
    </source>
</evidence>
<dbReference type="PANTHER" id="PTHR39191:SF1">
    <property type="entry name" value="DUF4922 DOMAIN-CONTAINING PROTEIN"/>
    <property type="match status" value="1"/>
</dbReference>
<evidence type="ECO:0000313" key="13">
    <source>
        <dbReference type="EMBL" id="UQS83093.1"/>
    </source>
</evidence>
<dbReference type="HAMAP" id="MF_00571">
    <property type="entry name" value="GalP_UDP_trans"/>
    <property type="match status" value="1"/>
</dbReference>
<comment type="subcellular location">
    <subcellularLocation>
        <location evidence="2 10">Cytoplasm</location>
    </subcellularLocation>
</comment>
<evidence type="ECO:0000259" key="11">
    <source>
        <dbReference type="Pfam" id="PF01087"/>
    </source>
</evidence>
<feature type="domain" description="Galactose-1-phosphate uridyl transferase N-terminal" evidence="11">
    <location>
        <begin position="18"/>
        <end position="215"/>
    </location>
</feature>
<dbReference type="InterPro" id="IPR000766">
    <property type="entry name" value="GalP_uridyl_Trfase_II"/>
</dbReference>
<keyword evidence="5 10" id="KW-0963">Cytoplasm</keyword>
<organism evidence="13 14">
    <name type="scientific">Bombilactobacillus thymidiniphilus</name>
    <dbReference type="NCBI Taxonomy" id="2923363"/>
    <lineage>
        <taxon>Bacteria</taxon>
        <taxon>Bacillati</taxon>
        <taxon>Bacillota</taxon>
        <taxon>Bacilli</taxon>
        <taxon>Lactobacillales</taxon>
        <taxon>Lactobacillaceae</taxon>
        <taxon>Bombilactobacillus</taxon>
    </lineage>
</organism>
<protein>
    <recommendedName>
        <fullName evidence="10">Galactose-1-phosphate uridylyltransferase</fullName>
        <shortName evidence="10">Gal-1-P uridylyltransferase</shortName>
        <ecNumber evidence="10">2.7.7.12</ecNumber>
    </recommendedName>
    <alternativeName>
        <fullName evidence="10">UDP-glucose--hexose-1-phosphate uridylyltransferase</fullName>
    </alternativeName>
</protein>
<dbReference type="InterPro" id="IPR005850">
    <property type="entry name" value="GalP_Utransf_C"/>
</dbReference>
<feature type="domain" description="Galactose-1-phosphate uridyl transferase C-terminal" evidence="12">
    <location>
        <begin position="236"/>
        <end position="429"/>
    </location>
</feature>
<dbReference type="EMBL" id="CP093365">
    <property type="protein sequence ID" value="UQS83093.1"/>
    <property type="molecule type" value="Genomic_DNA"/>
</dbReference>
<dbReference type="GO" id="GO:0016779">
    <property type="term" value="F:nucleotidyltransferase activity"/>
    <property type="evidence" value="ECO:0007669"/>
    <property type="project" value="UniProtKB-KW"/>
</dbReference>
<proteinExistence type="inferred from homology"/>
<evidence type="ECO:0000256" key="7">
    <source>
        <dbReference type="ARBA" id="ARBA00022695"/>
    </source>
</evidence>
<comment type="catalytic activity">
    <reaction evidence="1 10">
        <text>alpha-D-galactose 1-phosphate + UDP-alpha-D-glucose = alpha-D-glucose 1-phosphate + UDP-alpha-D-galactose</text>
        <dbReference type="Rhea" id="RHEA:13989"/>
        <dbReference type="ChEBI" id="CHEBI:58336"/>
        <dbReference type="ChEBI" id="CHEBI:58601"/>
        <dbReference type="ChEBI" id="CHEBI:58885"/>
        <dbReference type="ChEBI" id="CHEBI:66914"/>
        <dbReference type="EC" id="2.7.7.12"/>
    </reaction>
</comment>
<evidence type="ECO:0000256" key="9">
    <source>
        <dbReference type="ARBA" id="ARBA00023277"/>
    </source>
</evidence>
<keyword evidence="8 10" id="KW-0299">Galactose metabolism</keyword>
<dbReference type="PROSITE" id="PS01163">
    <property type="entry name" value="GAL_P_UDP_TRANSF_II"/>
    <property type="match status" value="1"/>
</dbReference>
<comment type="similarity">
    <text evidence="4 10">Belongs to the galactose-1-phosphate uridylyltransferase type 2 family.</text>
</comment>
<sequence length="491" mass="55433">MQDLAELLADQIIATQQTFAPLDRRYLINRIYQLVKTDCDFDAQGLDTPLKTAQALAQLPHKNITETEILQAQLTDLYTPTPADLNQQFWNKYQIAPQEATDYFYQISTANDYVKTAAIAKNIHFAFAGQSGTLEITINLSKPEKDPKAIARQQTARSTDYPLDALSFTNEGFAGDDKHAARANHRLVRLLLSGETWGLQYSPYAYFAEHCIVVAAAQRSMKIETTTLTNLLELVRLFPHYFFGSNADLPIVGGSILAHDHYQGGRHEFPMFKAPIRQKFVLPQFTHVEAGIVDWPATTIRLQGTSASELVVAGTQIMQTWQHYCDESVDVRAFTNDIPHHTVTPIARKKVDHYILELVLRDNQTSAQFPDGIFHPHPQWQHIKRENIGLIEIMGLAILPPRLLPELKQVKQYLLGQSATVKDYHQAWAQQLLREHQITPENVDLILQKALGQIFEQILTDTGVFKNNAQGKQALQRFLTAVNQTSGEALC</sequence>
<keyword evidence="9 10" id="KW-0119">Carbohydrate metabolism</keyword>
<dbReference type="InterPro" id="IPR023425">
    <property type="entry name" value="GalP_uridyl_Trfase_II_CS"/>
</dbReference>
<dbReference type="Pfam" id="PF02744">
    <property type="entry name" value="GalP_UDP_tr_C"/>
    <property type="match status" value="1"/>
</dbReference>
<dbReference type="InterPro" id="IPR005849">
    <property type="entry name" value="GalP_Utransf_N"/>
</dbReference>
<keyword evidence="6 10" id="KW-0808">Transferase</keyword>